<name>A0A448KPY8_CAMUP</name>
<dbReference type="AlphaFoldDB" id="A0A448KPY8"/>
<organism evidence="1 2">
    <name type="scientific">Campylobacter upsaliensis</name>
    <dbReference type="NCBI Taxonomy" id="28080"/>
    <lineage>
        <taxon>Bacteria</taxon>
        <taxon>Pseudomonadati</taxon>
        <taxon>Campylobacterota</taxon>
        <taxon>Epsilonproteobacteria</taxon>
        <taxon>Campylobacterales</taxon>
        <taxon>Campylobacteraceae</taxon>
        <taxon>Campylobacter</taxon>
    </lineage>
</organism>
<evidence type="ECO:0000313" key="2">
    <source>
        <dbReference type="Proteomes" id="UP000278157"/>
    </source>
</evidence>
<evidence type="ECO:0000313" key="1">
    <source>
        <dbReference type="EMBL" id="VEG85460.1"/>
    </source>
</evidence>
<dbReference type="RefSeq" id="WP_027304608.1">
    <property type="nucleotide sequence ID" value="NZ_CBCRZS010000034.1"/>
</dbReference>
<sequence length="624" mass="73952">MNLELEAIKTKINRAFESWDFNAVESLYDEHLEKGYHKEAFLFYYESARLQKAYELLEKYPQKYFADLNYVELKKDLRDFLDGRVNSIPSHLCIAYDFILSLQNNSLECKKAWDYLPQFLPQSSIESKAFFIKTAVDFFALNDRNFFSYGASIVLTTIHNHFEDSFAALTYMNIFSHHFKNNIFGNKHLKSGKRFALTISGALRGKNWLDRINKIVADFGFEADVFFFTWDREYDWMGLGGSPHWAYRMFSHIPHFFDYCPEKLRTWNELCKNFPNTFQILTQQRFKRLNTNKIRLINNLVAFSVENEEEFCHKFGLNGSSNLQKMWYGKYRLLQMLEEYEVKHNFKYDFILNVRPDGILEKFCDFSHFEKMLPMDLSVSLGGEGVNDCCVAGRANVMKFFLSIWQLALDNKHIDMFASAPHNMGTHYMPHYLFMLEGVRIVKPFLNLDIIRAFDPKEYVMPNFEKALEKDCEITPLKGNELKKSLEFFDYFQGLFGEKEERFFTGAVERVSSHLSYKLGLAMIRNSKSFWGYMKLPYILMSIKIAHQEEQKNMQEKIKYEHKTKVLDLKLYDDYEEALKIKEFLSYKLGEALITAYKNMWRGGLLKFWLIDSKRIVREFKKKV</sequence>
<proteinExistence type="predicted"/>
<dbReference type="EMBL" id="LR134372">
    <property type="protein sequence ID" value="VEG85460.1"/>
    <property type="molecule type" value="Genomic_DNA"/>
</dbReference>
<dbReference type="OrthoDB" id="5355572at2"/>
<reference evidence="1 2" key="1">
    <citation type="submission" date="2018-12" db="EMBL/GenBank/DDBJ databases">
        <authorList>
            <consortium name="Pathogen Informatics"/>
        </authorList>
    </citation>
    <scope>NUCLEOTIDE SEQUENCE [LARGE SCALE GENOMIC DNA]</scope>
    <source>
        <strain evidence="1 2">NCTC11541</strain>
    </source>
</reference>
<gene>
    <name evidence="1" type="ORF">NCTC11541_01517</name>
</gene>
<dbReference type="Proteomes" id="UP000278157">
    <property type="component" value="Chromosome"/>
</dbReference>
<accession>A0A448KPY8</accession>
<protein>
    <submittedName>
        <fullName evidence="1">Capsular polysaccharide biosynthesis protein</fullName>
    </submittedName>
</protein>